<dbReference type="RefSeq" id="WP_258855388.1">
    <property type="nucleotide sequence ID" value="NZ_JANUGV010000001.1"/>
</dbReference>
<gene>
    <name evidence="21" type="primary">mgtA</name>
    <name evidence="21" type="ORF">NX773_05880</name>
</gene>
<dbReference type="InterPro" id="IPR023299">
    <property type="entry name" value="ATPase_P-typ_cyto_dom_N"/>
</dbReference>
<dbReference type="InterPro" id="IPR023298">
    <property type="entry name" value="ATPase_P-typ_TM_dom_sf"/>
</dbReference>
<dbReference type="SUPFAM" id="SSF81665">
    <property type="entry name" value="Calcium ATPase, transmembrane domain M"/>
    <property type="match status" value="1"/>
</dbReference>
<feature type="transmembrane region" description="Helical" evidence="19">
    <location>
        <begin position="830"/>
        <end position="854"/>
    </location>
</feature>
<evidence type="ECO:0000256" key="6">
    <source>
        <dbReference type="ARBA" id="ARBA00022475"/>
    </source>
</evidence>
<dbReference type="InterPro" id="IPR004014">
    <property type="entry name" value="ATPase_P-typ_cation-transptr_N"/>
</dbReference>
<evidence type="ECO:0000256" key="15">
    <source>
        <dbReference type="ARBA" id="ARBA00023136"/>
    </source>
</evidence>
<dbReference type="InterPro" id="IPR008250">
    <property type="entry name" value="ATPase_P-typ_transduc_dom_A_sf"/>
</dbReference>
<dbReference type="CDD" id="cd02077">
    <property type="entry name" value="P-type_ATPase_Mg"/>
    <property type="match status" value="1"/>
</dbReference>
<dbReference type="InterPro" id="IPR018303">
    <property type="entry name" value="ATPase_P-typ_P_site"/>
</dbReference>
<keyword evidence="12" id="KW-0460">Magnesium</keyword>
<dbReference type="Pfam" id="PF00122">
    <property type="entry name" value="E1-E2_ATPase"/>
    <property type="match status" value="1"/>
</dbReference>
<keyword evidence="7" id="KW-0997">Cell inner membrane</keyword>
<dbReference type="SUPFAM" id="SSF56784">
    <property type="entry name" value="HAD-like"/>
    <property type="match status" value="1"/>
</dbReference>
<comment type="similarity">
    <text evidence="3">Belongs to the cation transport ATPase (P-type) (TC 3.A.3) family. Type IIIB subfamily.</text>
</comment>
<feature type="region of interest" description="Disordered" evidence="18">
    <location>
        <begin position="873"/>
        <end position="892"/>
    </location>
</feature>
<organism evidence="21 22">
    <name type="scientific">Massilia solisilvae</name>
    <dbReference type="NCBI Taxonomy" id="1811225"/>
    <lineage>
        <taxon>Bacteria</taxon>
        <taxon>Pseudomonadati</taxon>
        <taxon>Pseudomonadota</taxon>
        <taxon>Betaproteobacteria</taxon>
        <taxon>Burkholderiales</taxon>
        <taxon>Oxalobacteraceae</taxon>
        <taxon>Telluria group</taxon>
        <taxon>Massilia</taxon>
    </lineage>
</organism>
<keyword evidence="9 19" id="KW-0812">Transmembrane</keyword>
<evidence type="ECO:0000259" key="20">
    <source>
        <dbReference type="SMART" id="SM00831"/>
    </source>
</evidence>
<dbReference type="Proteomes" id="UP001205861">
    <property type="component" value="Unassembled WGS sequence"/>
</dbReference>
<evidence type="ECO:0000256" key="4">
    <source>
        <dbReference type="ARBA" id="ARBA00012786"/>
    </source>
</evidence>
<feature type="compositionally biased region" description="Basic and acidic residues" evidence="18">
    <location>
        <begin position="882"/>
        <end position="892"/>
    </location>
</feature>
<dbReference type="InterPro" id="IPR036412">
    <property type="entry name" value="HAD-like_sf"/>
</dbReference>
<evidence type="ECO:0000256" key="2">
    <source>
        <dbReference type="ARBA" id="ARBA00004429"/>
    </source>
</evidence>
<dbReference type="Pfam" id="PF00690">
    <property type="entry name" value="Cation_ATPase_N"/>
    <property type="match status" value="1"/>
</dbReference>
<sequence length="892" mass="94744">MRAPAPPGPGRAAPVPALPELARLAPESALAALSSARAGLTVDESARRLALYGPNDVAVAPRLGAALRFVRVLASPLSLLLLGLAILNVISGQALPALVIAVIVVLSSLLTFVQEYRSDKAAAALAAMVRTTATVLRPGPDGQAQPHEEALASLAPGDVVLLSAGDSVPADLRLLEARDLFVSQAAFTGESMPVEKFAVPVERPPDSLPDLPNIAFMGSTVLSGSATAVVAITGRRTSFGAIAAAAAGARELTDFDRGMDRFVQLMLRAMLVMMPLVFLVNGLDKGNWLEALLFAVAVAVGLTPELLPMVVTINLARGALDMAGQRMIVKRLNAIQNLGAMDVLCTDKTGTLTQDRVILERHVDIDGNDSQRVLEYAWLNSFHQTGLHNLLDLAVLEHAQVQHLRQGAGYVKVDELPFDFARRRMSVVLARPNGERLLICKGAVEEVLAACRFVQRDDDRRPLETAHGAVLADVVRGLNEDGMRVIAVAVRELPPGPHTLTTEDERDLVLAGYIAFLDPPKETAAAALRALEQAGIAIKVLTGDNDAVTYSVCRHVGLAVQAPVLGHELDGIAPARLAARAEAGSVFAKVTPQQKADIIRALQDAGHVVGYLGDGINDSIALKSADVGISVDSGAGIAKESADIIMLEKDLVALQRGVLEGRSVFGNIVKYLRMSASSNFGNMLSVVGASLLLPFLPMAPLQILLNNLLYDVSQTALASDRVDAAFLRQPRRWHTADIRRAMFVLGPVSSLFDYATFGLLWFVLGAGSHPALFQTGWFVESLLSQTLVVHVIRTDQLPFVQSRPSNALLATTTLVCLLGLWLPGSPLAPVLGFVPLPALYWLALPVLLVGYLALVQGVKGRSRLSAMALAQPGPASAPGRKRLAERPGRLGL</sequence>
<dbReference type="Pfam" id="PF00689">
    <property type="entry name" value="Cation_ATPase_C"/>
    <property type="match status" value="1"/>
</dbReference>
<dbReference type="InterPro" id="IPR044492">
    <property type="entry name" value="P_typ_ATPase_HD_dom"/>
</dbReference>
<evidence type="ECO:0000256" key="11">
    <source>
        <dbReference type="ARBA" id="ARBA00022840"/>
    </source>
</evidence>
<feature type="transmembrane region" description="Helical" evidence="19">
    <location>
        <begin position="93"/>
        <end position="113"/>
    </location>
</feature>
<keyword evidence="6" id="KW-1003">Cell membrane</keyword>
<feature type="transmembrane region" description="Helical" evidence="19">
    <location>
        <begin position="776"/>
        <end position="794"/>
    </location>
</feature>
<evidence type="ECO:0000256" key="7">
    <source>
        <dbReference type="ARBA" id="ARBA00022519"/>
    </source>
</evidence>
<feature type="transmembrane region" description="Helical" evidence="19">
    <location>
        <begin position="741"/>
        <end position="764"/>
    </location>
</feature>
<keyword evidence="11" id="KW-0067">ATP-binding</keyword>
<dbReference type="NCBIfam" id="TIGR01524">
    <property type="entry name" value="ATPase-IIIB_Mg"/>
    <property type="match status" value="1"/>
</dbReference>
<evidence type="ECO:0000256" key="14">
    <source>
        <dbReference type="ARBA" id="ARBA00022989"/>
    </source>
</evidence>
<protein>
    <recommendedName>
        <fullName evidence="5">Magnesium-transporting ATPase, P-type 1</fullName>
        <ecNumber evidence="4">7.2.2.14</ecNumber>
    </recommendedName>
    <alternativeName>
        <fullName evidence="16">Mg(2+) transport ATPase, P-type 1</fullName>
    </alternativeName>
</protein>
<reference evidence="21 22" key="1">
    <citation type="submission" date="2022-08" db="EMBL/GenBank/DDBJ databases">
        <title>Reclassification of Massilia species as members of the genera Telluria, Duganella, Pseudoduganella, Mokoshia gen. nov. and Zemynaea gen. nov. using orthogonal and non-orthogonal genome-based approaches.</title>
        <authorList>
            <person name="Bowman J.P."/>
        </authorList>
    </citation>
    <scope>NUCLEOTIDE SEQUENCE [LARGE SCALE GENOMIC DNA]</scope>
    <source>
        <strain evidence="21 22">JCM 31607</strain>
    </source>
</reference>
<feature type="transmembrane region" description="Helical" evidence="19">
    <location>
        <begin position="262"/>
        <end position="280"/>
    </location>
</feature>
<evidence type="ECO:0000256" key="3">
    <source>
        <dbReference type="ARBA" id="ARBA00008746"/>
    </source>
</evidence>
<dbReference type="Gene3D" id="3.40.50.1000">
    <property type="entry name" value="HAD superfamily/HAD-like"/>
    <property type="match status" value="1"/>
</dbReference>
<evidence type="ECO:0000256" key="13">
    <source>
        <dbReference type="ARBA" id="ARBA00022967"/>
    </source>
</evidence>
<evidence type="ECO:0000256" key="9">
    <source>
        <dbReference type="ARBA" id="ARBA00022692"/>
    </source>
</evidence>
<dbReference type="Gene3D" id="2.70.150.10">
    <property type="entry name" value="Calcium-transporting ATPase, cytoplasmic transduction domain A"/>
    <property type="match status" value="1"/>
</dbReference>
<evidence type="ECO:0000256" key="17">
    <source>
        <dbReference type="ARBA" id="ARBA00047295"/>
    </source>
</evidence>
<keyword evidence="14 19" id="KW-1133">Transmembrane helix</keyword>
<accession>A0ABT2BGX9</accession>
<dbReference type="SFLD" id="SFLDS00003">
    <property type="entry name" value="Haloacid_Dehalogenase"/>
    <property type="match status" value="1"/>
</dbReference>
<feature type="domain" description="Cation-transporting P-type ATPase N-terminal" evidence="20">
    <location>
        <begin position="20"/>
        <end position="93"/>
    </location>
</feature>
<dbReference type="InterPro" id="IPR006415">
    <property type="entry name" value="P-type_ATPase_IIIB"/>
</dbReference>
<dbReference type="SFLD" id="SFLDF00027">
    <property type="entry name" value="p-type_atpase"/>
    <property type="match status" value="1"/>
</dbReference>
<evidence type="ECO:0000256" key="12">
    <source>
        <dbReference type="ARBA" id="ARBA00022842"/>
    </source>
</evidence>
<keyword evidence="10" id="KW-0547">Nucleotide-binding</keyword>
<dbReference type="NCBIfam" id="NF011702">
    <property type="entry name" value="PRK15122.1"/>
    <property type="match status" value="1"/>
</dbReference>
<dbReference type="InterPro" id="IPR006068">
    <property type="entry name" value="ATPase_P-typ_cation-transptr_C"/>
</dbReference>
<evidence type="ECO:0000256" key="16">
    <source>
        <dbReference type="ARBA" id="ARBA00029806"/>
    </source>
</evidence>
<comment type="catalytic activity">
    <reaction evidence="17">
        <text>Mg(2+)(out) + ATP + H2O = Mg(2+)(in) + ADP + phosphate + H(+)</text>
        <dbReference type="Rhea" id="RHEA:10260"/>
        <dbReference type="ChEBI" id="CHEBI:15377"/>
        <dbReference type="ChEBI" id="CHEBI:15378"/>
        <dbReference type="ChEBI" id="CHEBI:18420"/>
        <dbReference type="ChEBI" id="CHEBI:30616"/>
        <dbReference type="ChEBI" id="CHEBI:43474"/>
        <dbReference type="ChEBI" id="CHEBI:456216"/>
        <dbReference type="EC" id="7.2.2.14"/>
    </reaction>
</comment>
<evidence type="ECO:0000256" key="8">
    <source>
        <dbReference type="ARBA" id="ARBA00022553"/>
    </source>
</evidence>
<dbReference type="Gene3D" id="1.20.1110.10">
    <property type="entry name" value="Calcium-transporting ATPase, transmembrane domain"/>
    <property type="match status" value="1"/>
</dbReference>
<dbReference type="InterPro" id="IPR023214">
    <property type="entry name" value="HAD_sf"/>
</dbReference>
<feature type="transmembrane region" description="Helical" evidence="19">
    <location>
        <begin position="69"/>
        <end position="87"/>
    </location>
</feature>
<name>A0ABT2BGX9_9BURK</name>
<dbReference type="PRINTS" id="PR01836">
    <property type="entry name" value="MGATPASE"/>
</dbReference>
<feature type="transmembrane region" description="Helical" evidence="19">
    <location>
        <begin position="292"/>
        <end position="316"/>
    </location>
</feature>
<dbReference type="SFLD" id="SFLDG00002">
    <property type="entry name" value="C1.7:_P-type_atpase_like"/>
    <property type="match status" value="1"/>
</dbReference>
<comment type="subcellular location">
    <subcellularLocation>
        <location evidence="2">Cell inner membrane</location>
        <topology evidence="2">Multi-pass membrane protein</topology>
    </subcellularLocation>
</comment>
<keyword evidence="22" id="KW-1185">Reference proteome</keyword>
<evidence type="ECO:0000256" key="5">
    <source>
        <dbReference type="ARBA" id="ARBA00013555"/>
    </source>
</evidence>
<evidence type="ECO:0000256" key="1">
    <source>
        <dbReference type="ARBA" id="ARBA00003954"/>
    </source>
</evidence>
<keyword evidence="8" id="KW-0597">Phosphoprotein</keyword>
<evidence type="ECO:0000256" key="18">
    <source>
        <dbReference type="SAM" id="MobiDB-lite"/>
    </source>
</evidence>
<comment type="caution">
    <text evidence="21">The sequence shown here is derived from an EMBL/GenBank/DDBJ whole genome shotgun (WGS) entry which is preliminary data.</text>
</comment>
<evidence type="ECO:0000256" key="10">
    <source>
        <dbReference type="ARBA" id="ARBA00022741"/>
    </source>
</evidence>
<evidence type="ECO:0000313" key="22">
    <source>
        <dbReference type="Proteomes" id="UP001205861"/>
    </source>
</evidence>
<dbReference type="PANTHER" id="PTHR42861">
    <property type="entry name" value="CALCIUM-TRANSPORTING ATPASE"/>
    <property type="match status" value="1"/>
</dbReference>
<comment type="function">
    <text evidence="1">Mediates magnesium influx to the cytosol.</text>
</comment>
<keyword evidence="13" id="KW-1278">Translocase</keyword>
<dbReference type="EC" id="7.2.2.14" evidence="4"/>
<feature type="transmembrane region" description="Helical" evidence="19">
    <location>
        <begin position="806"/>
        <end position="824"/>
    </location>
</feature>
<dbReference type="Gene3D" id="3.40.1110.10">
    <property type="entry name" value="Calcium-transporting ATPase, cytoplasmic domain N"/>
    <property type="match status" value="1"/>
</dbReference>
<evidence type="ECO:0000313" key="21">
    <source>
        <dbReference type="EMBL" id="MCS0607687.1"/>
    </source>
</evidence>
<dbReference type="PROSITE" id="PS00154">
    <property type="entry name" value="ATPASE_E1_E2"/>
    <property type="match status" value="1"/>
</dbReference>
<dbReference type="SMART" id="SM00831">
    <property type="entry name" value="Cation_ATPase_N"/>
    <property type="match status" value="1"/>
</dbReference>
<keyword evidence="15 19" id="KW-0472">Membrane</keyword>
<dbReference type="EMBL" id="JANUGV010000001">
    <property type="protein sequence ID" value="MCS0607687.1"/>
    <property type="molecule type" value="Genomic_DNA"/>
</dbReference>
<evidence type="ECO:0000256" key="19">
    <source>
        <dbReference type="SAM" id="Phobius"/>
    </source>
</evidence>
<dbReference type="InterPro" id="IPR001757">
    <property type="entry name" value="P_typ_ATPase"/>
</dbReference>
<dbReference type="InterPro" id="IPR059000">
    <property type="entry name" value="ATPase_P-type_domA"/>
</dbReference>
<dbReference type="SUPFAM" id="SSF81653">
    <property type="entry name" value="Calcium ATPase, transduction domain A"/>
    <property type="match status" value="1"/>
</dbReference>
<proteinExistence type="inferred from homology"/>
<dbReference type="Pfam" id="PF13246">
    <property type="entry name" value="Cation_ATPase"/>
    <property type="match status" value="1"/>
</dbReference>
<dbReference type="NCBIfam" id="TIGR01494">
    <property type="entry name" value="ATPase_P-type"/>
    <property type="match status" value="2"/>
</dbReference>